<sequence>MNPRNPSQDNQKGRPPPMRGNQPAPISNMFDRVGGILYSTTPTGTQQAQSWPQLKREFVNAFIGNWTMVADIVQLHDIWQKEGETVKSYFKRFSNVINKIEIVTDDKALDALVIGFHIRTLFGETS</sequence>
<organism evidence="3 4">
    <name type="scientific">Abeliophyllum distichum</name>
    <dbReference type="NCBI Taxonomy" id="126358"/>
    <lineage>
        <taxon>Eukaryota</taxon>
        <taxon>Viridiplantae</taxon>
        <taxon>Streptophyta</taxon>
        <taxon>Embryophyta</taxon>
        <taxon>Tracheophyta</taxon>
        <taxon>Spermatophyta</taxon>
        <taxon>Magnoliopsida</taxon>
        <taxon>eudicotyledons</taxon>
        <taxon>Gunneridae</taxon>
        <taxon>Pentapetalae</taxon>
        <taxon>asterids</taxon>
        <taxon>lamiids</taxon>
        <taxon>Lamiales</taxon>
        <taxon>Oleaceae</taxon>
        <taxon>Forsythieae</taxon>
        <taxon>Abeliophyllum</taxon>
    </lineage>
</organism>
<dbReference type="InterPro" id="IPR005162">
    <property type="entry name" value="Retrotrans_gag_dom"/>
</dbReference>
<dbReference type="EMBL" id="JBFOLK010000001">
    <property type="protein sequence ID" value="KAL2541907.1"/>
    <property type="molecule type" value="Genomic_DNA"/>
</dbReference>
<gene>
    <name evidence="3" type="ORF">Adt_02885</name>
</gene>
<feature type="domain" description="Retrotransposon gag" evidence="2">
    <location>
        <begin position="43"/>
        <end position="114"/>
    </location>
</feature>
<comment type="caution">
    <text evidence="3">The sequence shown here is derived from an EMBL/GenBank/DDBJ whole genome shotgun (WGS) entry which is preliminary data.</text>
</comment>
<evidence type="ECO:0000313" key="3">
    <source>
        <dbReference type="EMBL" id="KAL2541907.1"/>
    </source>
</evidence>
<accession>A0ABD1VX61</accession>
<evidence type="ECO:0000259" key="2">
    <source>
        <dbReference type="Pfam" id="PF03732"/>
    </source>
</evidence>
<keyword evidence="4" id="KW-1185">Reference proteome</keyword>
<dbReference type="Pfam" id="PF03732">
    <property type="entry name" value="Retrotrans_gag"/>
    <property type="match status" value="1"/>
</dbReference>
<name>A0ABD1VX61_9LAMI</name>
<dbReference type="Proteomes" id="UP001604336">
    <property type="component" value="Unassembled WGS sequence"/>
</dbReference>
<dbReference type="AlphaFoldDB" id="A0ABD1VX61"/>
<evidence type="ECO:0000256" key="1">
    <source>
        <dbReference type="SAM" id="MobiDB-lite"/>
    </source>
</evidence>
<feature type="region of interest" description="Disordered" evidence="1">
    <location>
        <begin position="1"/>
        <end position="27"/>
    </location>
</feature>
<evidence type="ECO:0000313" key="4">
    <source>
        <dbReference type="Proteomes" id="UP001604336"/>
    </source>
</evidence>
<feature type="compositionally biased region" description="Polar residues" evidence="1">
    <location>
        <begin position="1"/>
        <end position="10"/>
    </location>
</feature>
<reference evidence="4" key="1">
    <citation type="submission" date="2024-07" db="EMBL/GenBank/DDBJ databases">
        <title>Two chromosome-level genome assemblies of Korean endemic species Abeliophyllum distichum and Forsythia ovata (Oleaceae).</title>
        <authorList>
            <person name="Jang H."/>
        </authorList>
    </citation>
    <scope>NUCLEOTIDE SEQUENCE [LARGE SCALE GENOMIC DNA]</scope>
</reference>
<protein>
    <recommendedName>
        <fullName evidence="2">Retrotransposon gag domain-containing protein</fullName>
    </recommendedName>
</protein>
<proteinExistence type="predicted"/>